<name>A0A9W8YY39_9PEZI</name>
<dbReference type="EMBL" id="JAPEVB010000002">
    <property type="protein sequence ID" value="KAJ4394742.1"/>
    <property type="molecule type" value="Genomic_DNA"/>
</dbReference>
<keyword evidence="5" id="KW-0235">DNA replication</keyword>
<evidence type="ECO:0000256" key="10">
    <source>
        <dbReference type="SAM" id="MobiDB-lite"/>
    </source>
</evidence>
<reference evidence="14" key="1">
    <citation type="submission" date="2022-10" db="EMBL/GenBank/DDBJ databases">
        <title>Tapping the CABI collections for fungal endophytes: first genome assemblies for Collariella, Neodidymelliopsis, Ascochyta clinopodiicola, Didymella pomorum, Didymosphaeria variabile, Neocosmospora piperis and Neocucurbitaria cava.</title>
        <authorList>
            <person name="Hill R."/>
        </authorList>
    </citation>
    <scope>NUCLEOTIDE SEQUENCE</scope>
    <source>
        <strain evidence="14">IMI 355082</strain>
    </source>
</reference>
<dbReference type="GO" id="GO:0005656">
    <property type="term" value="C:nuclear pre-replicative complex"/>
    <property type="evidence" value="ECO:0007669"/>
    <property type="project" value="TreeGrafter"/>
</dbReference>
<proteinExistence type="inferred from homology"/>
<evidence type="ECO:0000256" key="4">
    <source>
        <dbReference type="ARBA" id="ARBA00022553"/>
    </source>
</evidence>
<dbReference type="GO" id="GO:0031261">
    <property type="term" value="C:DNA replication preinitiation complex"/>
    <property type="evidence" value="ECO:0007669"/>
    <property type="project" value="TreeGrafter"/>
</dbReference>
<dbReference type="OrthoDB" id="10265211at2759"/>
<dbReference type="GO" id="GO:0005664">
    <property type="term" value="C:nuclear origin of replication recognition complex"/>
    <property type="evidence" value="ECO:0007669"/>
    <property type="project" value="InterPro"/>
</dbReference>
<evidence type="ECO:0000259" key="12">
    <source>
        <dbReference type="Pfam" id="PF18137"/>
    </source>
</evidence>
<comment type="similarity">
    <text evidence="2">Belongs to the ORC3 family.</text>
</comment>
<accession>A0A9W8YY39</accession>
<evidence type="ECO:0000256" key="2">
    <source>
        <dbReference type="ARBA" id="ARBA00010977"/>
    </source>
</evidence>
<feature type="domain" description="Origin recognition complex subunit 3 insertion" evidence="13">
    <location>
        <begin position="356"/>
        <end position="581"/>
    </location>
</feature>
<feature type="region of interest" description="Disordered" evidence="10">
    <location>
        <begin position="19"/>
        <end position="39"/>
    </location>
</feature>
<evidence type="ECO:0000256" key="6">
    <source>
        <dbReference type="ARBA" id="ARBA00023125"/>
    </source>
</evidence>
<gene>
    <name evidence="14" type="primary">ORC3</name>
    <name evidence="14" type="ORF">N0V93_003961</name>
</gene>
<dbReference type="InterPro" id="IPR045667">
    <property type="entry name" value="ORC3_N"/>
</dbReference>
<evidence type="ECO:0000256" key="7">
    <source>
        <dbReference type="ARBA" id="ARBA00023242"/>
    </source>
</evidence>
<dbReference type="InterPro" id="IPR040855">
    <property type="entry name" value="ORC_WH_C"/>
</dbReference>
<protein>
    <recommendedName>
        <fullName evidence="3">Origin recognition complex subunit 3</fullName>
    </recommendedName>
</protein>
<comment type="caution">
    <text evidence="14">The sequence shown here is derived from an EMBL/GenBank/DDBJ whole genome shotgun (WGS) entry which is preliminary data.</text>
</comment>
<comment type="subunit">
    <text evidence="8">Component of ORC, a complex composed of at least 6 subunits: ORC1, ORC2, ORC3, ORC4, ORC5 and ORC6. ORC is regulated in a cell-cycle dependent manner. It is sequentially assembled at the exit from anaphase of mitosis and disassembled as cells enter S phase.</text>
</comment>
<comment type="function">
    <text evidence="9">Component of the origin recognition complex (ORC) that binds origins of replication. DNA-binding is ATP-dependent. The specific DNA sequences that define origins of replication have not been identified yet. ORC is required to assemble the pre-replication complex necessary to initiate DNA replication. Binds histone H3 and H4 trimethylation marks H3K9me3, H3K27me3 and H4K20me3.</text>
</comment>
<dbReference type="InterPro" id="IPR045663">
    <property type="entry name" value="ORC3_ins"/>
</dbReference>
<dbReference type="InterPro" id="IPR020795">
    <property type="entry name" value="ORC3"/>
</dbReference>
<dbReference type="CDD" id="cd20704">
    <property type="entry name" value="Orc3"/>
    <property type="match status" value="2"/>
</dbReference>
<comment type="subcellular location">
    <subcellularLocation>
        <location evidence="1">Nucleus</location>
    </subcellularLocation>
</comment>
<evidence type="ECO:0000256" key="1">
    <source>
        <dbReference type="ARBA" id="ARBA00004123"/>
    </source>
</evidence>
<evidence type="ECO:0000256" key="5">
    <source>
        <dbReference type="ARBA" id="ARBA00022705"/>
    </source>
</evidence>
<evidence type="ECO:0000259" key="11">
    <source>
        <dbReference type="Pfam" id="PF07034"/>
    </source>
</evidence>
<evidence type="ECO:0000256" key="3">
    <source>
        <dbReference type="ARBA" id="ARBA00019085"/>
    </source>
</evidence>
<evidence type="ECO:0000259" key="13">
    <source>
        <dbReference type="Pfam" id="PF19675"/>
    </source>
</evidence>
<dbReference type="Pfam" id="PF07034">
    <property type="entry name" value="ORC3_N"/>
    <property type="match status" value="1"/>
</dbReference>
<sequence length="718" mass="79954">MEQDEDGFLPDDHRVAFVFGQDDETATRPTKRRRVSKNTAAAEARQAQTHGHITTEFVPLFNGAEKPELVELRQKQFAASWAAIDARIQNVLKDSNRTTLNAVSSFVRDAIVETPQGKIPAALIVTGPNIALQDLLFTQLGDAVQEGWFVRLRSAEAPNLKATLRKIIRDVTRAGFARDADGEDELAVGNDGRKYLDYDLEALYAHVKPYESKQVTIAFQDSEAFDTSLLSDLIRLFSSWKDRISFTLLFGIATSVELFQARLLKSTSQCLYGAQFDVVQMSSILESVFKCAVAHQSCPLKLGPVFLGSLVERQQSQVAGIQLFISSLKYAYMCHFYANALSVLLIQPNPPQPEHNEALRNLPSFRHHVESAVEEGKLQHTRSLLLDDAYLASERLAALKTTQKWEDSLLRSLALLVASEVPQEDFITLYISALANGIDLHNEDSPFLEAVKRMSVDDISSLLQRLSNVIKAGDPELGLLGWADEDGQTSRTLAEMIEQIASLQSQAQLNGFQLRSQYTAQSRVLRTTVIAQKVQLSQDESNLTKEDKLLTDLVDNLLELLAATISCQPADAMFLHELWMYESKAPHKDVFIPRPGTIFERALSRPYDYLACACCSTVFDGGNAATLPTTSLLYHLYQETGALMNVADMWSAFYAMVGKSASDDELTAKAPRLSDDSGYDERIALVLFYQGLADLKAMGFVKATRRRPDHIAKNKWLL</sequence>
<dbReference type="GO" id="GO:0003688">
    <property type="term" value="F:DNA replication origin binding"/>
    <property type="evidence" value="ECO:0007669"/>
    <property type="project" value="TreeGrafter"/>
</dbReference>
<dbReference type="Pfam" id="PF19675">
    <property type="entry name" value="ORC3_ins"/>
    <property type="match status" value="1"/>
</dbReference>
<feature type="domain" description="Origin recognition complex subunit 3 winged helix C-terminal" evidence="12">
    <location>
        <begin position="599"/>
        <end position="716"/>
    </location>
</feature>
<evidence type="ECO:0000313" key="15">
    <source>
        <dbReference type="Proteomes" id="UP001140453"/>
    </source>
</evidence>
<dbReference type="PANTHER" id="PTHR12748">
    <property type="entry name" value="ORIGIN RECOGNITION COMPLEX SUBUNIT 3"/>
    <property type="match status" value="1"/>
</dbReference>
<dbReference type="GO" id="GO:0006270">
    <property type="term" value="P:DNA replication initiation"/>
    <property type="evidence" value="ECO:0007669"/>
    <property type="project" value="TreeGrafter"/>
</dbReference>
<evidence type="ECO:0000256" key="8">
    <source>
        <dbReference type="ARBA" id="ARBA00026084"/>
    </source>
</evidence>
<evidence type="ECO:0000313" key="14">
    <source>
        <dbReference type="EMBL" id="KAJ4394742.1"/>
    </source>
</evidence>
<dbReference type="Pfam" id="PF18137">
    <property type="entry name" value="WHD_ORC"/>
    <property type="match status" value="1"/>
</dbReference>
<dbReference type="AlphaFoldDB" id="A0A9W8YY39"/>
<organism evidence="14 15">
    <name type="scientific">Gnomoniopsis smithogilvyi</name>
    <dbReference type="NCBI Taxonomy" id="1191159"/>
    <lineage>
        <taxon>Eukaryota</taxon>
        <taxon>Fungi</taxon>
        <taxon>Dikarya</taxon>
        <taxon>Ascomycota</taxon>
        <taxon>Pezizomycotina</taxon>
        <taxon>Sordariomycetes</taxon>
        <taxon>Sordariomycetidae</taxon>
        <taxon>Diaporthales</taxon>
        <taxon>Gnomoniaceae</taxon>
        <taxon>Gnomoniopsis</taxon>
    </lineage>
</organism>
<keyword evidence="15" id="KW-1185">Reference proteome</keyword>
<dbReference type="PANTHER" id="PTHR12748:SF0">
    <property type="entry name" value="ORIGIN RECOGNITION COMPLEX SUBUNIT 3"/>
    <property type="match status" value="1"/>
</dbReference>
<keyword evidence="4" id="KW-0597">Phosphoprotein</keyword>
<feature type="domain" description="Origin recognition complex subunit 3 N-terminal" evidence="11">
    <location>
        <begin position="35"/>
        <end position="344"/>
    </location>
</feature>
<evidence type="ECO:0000256" key="9">
    <source>
        <dbReference type="ARBA" id="ARBA00045241"/>
    </source>
</evidence>
<dbReference type="Proteomes" id="UP001140453">
    <property type="component" value="Unassembled WGS sequence"/>
</dbReference>
<keyword evidence="7" id="KW-0539">Nucleus</keyword>
<keyword evidence="6" id="KW-0238">DNA-binding</keyword>